<proteinExistence type="predicted"/>
<evidence type="ECO:0000313" key="1">
    <source>
        <dbReference type="EMBL" id="CAK7347237.1"/>
    </source>
</evidence>
<dbReference type="AlphaFoldDB" id="A0AAV1S8J8"/>
<accession>A0AAV1S8J8</accession>
<keyword evidence="2" id="KW-1185">Reference proteome</keyword>
<sequence length="82" mass="9313">MLVKIGRTKEILLYGSWSGELRNIYRVVDEAIIGKREENRIGKLRRNSMLGRLRLGTVRIQYAVDGVHFGGVVVSPVPQMVF</sequence>
<name>A0AAV1S8J8_9ROSI</name>
<organism evidence="1 2">
    <name type="scientific">Dovyalis caffra</name>
    <dbReference type="NCBI Taxonomy" id="77055"/>
    <lineage>
        <taxon>Eukaryota</taxon>
        <taxon>Viridiplantae</taxon>
        <taxon>Streptophyta</taxon>
        <taxon>Embryophyta</taxon>
        <taxon>Tracheophyta</taxon>
        <taxon>Spermatophyta</taxon>
        <taxon>Magnoliopsida</taxon>
        <taxon>eudicotyledons</taxon>
        <taxon>Gunneridae</taxon>
        <taxon>Pentapetalae</taxon>
        <taxon>rosids</taxon>
        <taxon>fabids</taxon>
        <taxon>Malpighiales</taxon>
        <taxon>Salicaceae</taxon>
        <taxon>Flacourtieae</taxon>
        <taxon>Dovyalis</taxon>
    </lineage>
</organism>
<comment type="caution">
    <text evidence="1">The sequence shown here is derived from an EMBL/GenBank/DDBJ whole genome shotgun (WGS) entry which is preliminary data.</text>
</comment>
<dbReference type="Proteomes" id="UP001314170">
    <property type="component" value="Unassembled WGS sequence"/>
</dbReference>
<protein>
    <submittedName>
        <fullName evidence="1">Uncharacterized protein</fullName>
    </submittedName>
</protein>
<dbReference type="EMBL" id="CAWUPB010001173">
    <property type="protein sequence ID" value="CAK7347237.1"/>
    <property type="molecule type" value="Genomic_DNA"/>
</dbReference>
<reference evidence="1 2" key="1">
    <citation type="submission" date="2024-01" db="EMBL/GenBank/DDBJ databases">
        <authorList>
            <person name="Waweru B."/>
        </authorList>
    </citation>
    <scope>NUCLEOTIDE SEQUENCE [LARGE SCALE GENOMIC DNA]</scope>
</reference>
<gene>
    <name evidence="1" type="ORF">DCAF_LOCUS19921</name>
</gene>
<evidence type="ECO:0000313" key="2">
    <source>
        <dbReference type="Proteomes" id="UP001314170"/>
    </source>
</evidence>